<evidence type="ECO:0000313" key="3">
    <source>
        <dbReference type="Proteomes" id="UP000030700"/>
    </source>
</evidence>
<sequence>MSIVEQGLVVSGDIFGEVDLTVRGIIRGSVFLQNANLHIDQSGYVQGEIRAERIIIAGEVLGDVIAESGLQVASTAIIHGNIRTAKLAMAENAKFSGGLDIQEPEPVELEIRDFKTLSEEDYSKLRRWRMQNHIE</sequence>
<dbReference type="InterPro" id="IPR007607">
    <property type="entry name" value="BacA/B"/>
</dbReference>
<dbReference type="HOGENOM" id="CLU_072799_7_0_0"/>
<dbReference type="AlphaFoldDB" id="A0A081BNC1"/>
<proteinExistence type="inferred from homology"/>
<name>A0A081BNC1_9BACT</name>
<protein>
    <submittedName>
        <fullName evidence="2">Conserved uncharacterized protein</fullName>
    </submittedName>
</protein>
<comment type="similarity">
    <text evidence="1">Belongs to the bactofilin family.</text>
</comment>
<dbReference type="PANTHER" id="PTHR35024">
    <property type="entry name" value="HYPOTHETICAL CYTOSOLIC PROTEIN"/>
    <property type="match status" value="1"/>
</dbReference>
<dbReference type="PANTHER" id="PTHR35024:SF4">
    <property type="entry name" value="POLYMER-FORMING CYTOSKELETAL PROTEIN"/>
    <property type="match status" value="1"/>
</dbReference>
<dbReference type="Pfam" id="PF04519">
    <property type="entry name" value="Bactofilin"/>
    <property type="match status" value="1"/>
</dbReference>
<dbReference type="STRING" id="1499966.U14_03133"/>
<accession>A0A081BNC1</accession>
<gene>
    <name evidence="2" type="ORF">U14_03133</name>
</gene>
<keyword evidence="3" id="KW-1185">Reference proteome</keyword>
<evidence type="ECO:0000313" key="2">
    <source>
        <dbReference type="EMBL" id="GAK51887.1"/>
    </source>
</evidence>
<reference evidence="2" key="1">
    <citation type="journal article" date="2015" name="PeerJ">
        <title>First genomic representation of candidate bacterial phylum KSB3 points to enhanced environmental sensing as a trigger of wastewater bulking.</title>
        <authorList>
            <person name="Sekiguchi Y."/>
            <person name="Ohashi A."/>
            <person name="Parks D.H."/>
            <person name="Yamauchi T."/>
            <person name="Tyson G.W."/>
            <person name="Hugenholtz P."/>
        </authorList>
    </citation>
    <scope>NUCLEOTIDE SEQUENCE [LARGE SCALE GENOMIC DNA]</scope>
</reference>
<dbReference type="EMBL" id="DF820457">
    <property type="protein sequence ID" value="GAK51887.1"/>
    <property type="molecule type" value="Genomic_DNA"/>
</dbReference>
<dbReference type="Proteomes" id="UP000030700">
    <property type="component" value="Unassembled WGS sequence"/>
</dbReference>
<evidence type="ECO:0000256" key="1">
    <source>
        <dbReference type="ARBA" id="ARBA00044755"/>
    </source>
</evidence>
<organism evidence="2">
    <name type="scientific">Candidatus Moduliflexus flocculans</name>
    <dbReference type="NCBI Taxonomy" id="1499966"/>
    <lineage>
        <taxon>Bacteria</taxon>
        <taxon>Candidatus Moduliflexota</taxon>
        <taxon>Candidatus Moduliflexia</taxon>
        <taxon>Candidatus Moduliflexales</taxon>
        <taxon>Candidatus Moduliflexaceae</taxon>
    </lineage>
</organism>